<evidence type="ECO:0008006" key="3">
    <source>
        <dbReference type="Google" id="ProtNLM"/>
    </source>
</evidence>
<dbReference type="EMBL" id="CAXAMM010044344">
    <property type="protein sequence ID" value="CAK9114295.1"/>
    <property type="molecule type" value="Genomic_DNA"/>
</dbReference>
<organism evidence="1 2">
    <name type="scientific">Durusdinium trenchii</name>
    <dbReference type="NCBI Taxonomy" id="1381693"/>
    <lineage>
        <taxon>Eukaryota</taxon>
        <taxon>Sar</taxon>
        <taxon>Alveolata</taxon>
        <taxon>Dinophyceae</taxon>
        <taxon>Suessiales</taxon>
        <taxon>Symbiodiniaceae</taxon>
        <taxon>Durusdinium</taxon>
    </lineage>
</organism>
<name>A0ABP0SPH3_9DINO</name>
<evidence type="ECO:0000313" key="1">
    <source>
        <dbReference type="EMBL" id="CAK9114295.1"/>
    </source>
</evidence>
<proteinExistence type="predicted"/>
<protein>
    <recommendedName>
        <fullName evidence="3">RNA-directed RNA polymerase</fullName>
    </recommendedName>
</protein>
<feature type="non-terminal residue" evidence="1">
    <location>
        <position position="1"/>
    </location>
</feature>
<reference evidence="1 2" key="1">
    <citation type="submission" date="2024-02" db="EMBL/GenBank/DDBJ databases">
        <authorList>
            <person name="Chen Y."/>
            <person name="Shah S."/>
            <person name="Dougan E. K."/>
            <person name="Thang M."/>
            <person name="Chan C."/>
        </authorList>
    </citation>
    <scope>NUCLEOTIDE SEQUENCE [LARGE SCALE GENOMIC DNA]</scope>
</reference>
<sequence length="629" mass="70906">YMSLDVSKIGRKTFISQNALAEVLQAVKESGALPQHTSRSTVKRRRDEAVNVDTPYGHLLQVFEVEKDDGSKLSLSYVNPAALLHHASKECPRMQSLFKAAMEQFPNHVRHKWTLMLYMDEVSPGNQLKVHNRRKLQCIYFSVKEFGGFNLTQEHAWCVLTCVRTDVANQLKGGMSQLFKACIKLFFGDTCNFEHGIQVWVGNASRVLCFSLGYIVADEAALKQAFDCKGASGKMLCMSCQTTVSRRYAPHPLGRFILHTEHDSSKFVLHSDRSVWQIVDHLHGLAAVLPKGQFKDEEMRLGFNYCPSGALLDVQLRETLKPITQMCYDPMHVYMVAGIWHKEVNLLLDLLRRHGYRQAQLHQFCGSFIWPHIHGGASCPARLVFQKKRDADSDFKCGSAETFAIYPVIRAFVQHVVQDAPEELQLGLNSYLRCCDVLDNLKHAATGHITGSQLRPLIESHLQAFKEWADQQHSGHTSMERSVLREVTLTHLHDLAQESADEFKPAAQAMSKAFMEHFGIPFLVHPLLAAVTAKRAHCNDIVAISEPMMIGRVEFHLRYGDSELTVVTAFEKAGVNQFKRRDQRLFVDTSAIRGAVVYRNQEDGSILIAPQSFYMHHEPFSVGSAKGAS</sequence>
<gene>
    <name evidence="1" type="ORF">SCF082_LOCUS52954</name>
</gene>
<evidence type="ECO:0000313" key="2">
    <source>
        <dbReference type="Proteomes" id="UP001642464"/>
    </source>
</evidence>
<dbReference type="Proteomes" id="UP001642464">
    <property type="component" value="Unassembled WGS sequence"/>
</dbReference>
<keyword evidence="2" id="KW-1185">Reference proteome</keyword>
<accession>A0ABP0SPH3</accession>
<comment type="caution">
    <text evidence="1">The sequence shown here is derived from an EMBL/GenBank/DDBJ whole genome shotgun (WGS) entry which is preliminary data.</text>
</comment>